<dbReference type="Proteomes" id="UP001141806">
    <property type="component" value="Unassembled WGS sequence"/>
</dbReference>
<feature type="compositionally biased region" description="Basic and acidic residues" evidence="2">
    <location>
        <begin position="168"/>
        <end position="183"/>
    </location>
</feature>
<feature type="region of interest" description="Disordered" evidence="2">
    <location>
        <begin position="1"/>
        <end position="276"/>
    </location>
</feature>
<dbReference type="OrthoDB" id="661680at2759"/>
<accession>A0A9Q0H1Y0</accession>
<dbReference type="EMBL" id="JAMYWD010000010">
    <property type="protein sequence ID" value="KAJ4958093.1"/>
    <property type="molecule type" value="Genomic_DNA"/>
</dbReference>
<comment type="caution">
    <text evidence="4">The sequence shown here is derived from an EMBL/GenBank/DDBJ whole genome shotgun (WGS) entry which is preliminary data.</text>
</comment>
<evidence type="ECO:0000256" key="2">
    <source>
        <dbReference type="SAM" id="MobiDB-lite"/>
    </source>
</evidence>
<evidence type="ECO:0000313" key="4">
    <source>
        <dbReference type="EMBL" id="KAJ4958093.1"/>
    </source>
</evidence>
<name>A0A9Q0H1Y0_9MAGN</name>
<dbReference type="PANTHER" id="PTHR31662">
    <property type="entry name" value="BNAANNG10740D PROTEIN-RELATED"/>
    <property type="match status" value="1"/>
</dbReference>
<proteinExistence type="inferred from homology"/>
<dbReference type="InterPro" id="IPR007592">
    <property type="entry name" value="GEBP"/>
</dbReference>
<dbReference type="PANTHER" id="PTHR31662:SF33">
    <property type="entry name" value="DNA-BINDING STOREKEEPER PROTEIN TRANSCRIPTIONAL REGULATOR-LIKE PROTEIN"/>
    <property type="match status" value="1"/>
</dbReference>
<dbReference type="GO" id="GO:0006355">
    <property type="term" value="P:regulation of DNA-templated transcription"/>
    <property type="evidence" value="ECO:0007669"/>
    <property type="project" value="InterPro"/>
</dbReference>
<feature type="domain" description="Glabrous enhancer-binding protein-like DBD" evidence="3">
    <location>
        <begin position="282"/>
        <end position="380"/>
    </location>
</feature>
<protein>
    <recommendedName>
        <fullName evidence="3">Glabrous enhancer-binding protein-like DBD domain-containing protein</fullName>
    </recommendedName>
</protein>
<organism evidence="4 5">
    <name type="scientific">Protea cynaroides</name>
    <dbReference type="NCBI Taxonomy" id="273540"/>
    <lineage>
        <taxon>Eukaryota</taxon>
        <taxon>Viridiplantae</taxon>
        <taxon>Streptophyta</taxon>
        <taxon>Embryophyta</taxon>
        <taxon>Tracheophyta</taxon>
        <taxon>Spermatophyta</taxon>
        <taxon>Magnoliopsida</taxon>
        <taxon>Proteales</taxon>
        <taxon>Proteaceae</taxon>
        <taxon>Protea</taxon>
    </lineage>
</organism>
<evidence type="ECO:0000256" key="1">
    <source>
        <dbReference type="ARBA" id="ARBA00010820"/>
    </source>
</evidence>
<dbReference type="GO" id="GO:0005634">
    <property type="term" value="C:nucleus"/>
    <property type="evidence" value="ECO:0007669"/>
    <property type="project" value="TreeGrafter"/>
</dbReference>
<feature type="compositionally biased region" description="Acidic residues" evidence="2">
    <location>
        <begin position="48"/>
        <end position="70"/>
    </location>
</feature>
<dbReference type="InterPro" id="IPR053932">
    <property type="entry name" value="GeBP-like_DBD"/>
</dbReference>
<feature type="compositionally biased region" description="Basic and acidic residues" evidence="2">
    <location>
        <begin position="87"/>
        <end position="98"/>
    </location>
</feature>
<gene>
    <name evidence="4" type="ORF">NE237_025204</name>
</gene>
<evidence type="ECO:0000313" key="5">
    <source>
        <dbReference type="Proteomes" id="UP001141806"/>
    </source>
</evidence>
<comment type="similarity">
    <text evidence="1">Belongs to the GeBP family.</text>
</comment>
<keyword evidence="5" id="KW-1185">Reference proteome</keyword>
<feature type="compositionally biased region" description="Basic residues" evidence="2">
    <location>
        <begin position="207"/>
        <end position="223"/>
    </location>
</feature>
<feature type="compositionally biased region" description="Acidic residues" evidence="2">
    <location>
        <begin position="129"/>
        <end position="143"/>
    </location>
</feature>
<evidence type="ECO:0000259" key="3">
    <source>
        <dbReference type="Pfam" id="PF04504"/>
    </source>
</evidence>
<dbReference type="Pfam" id="PF04504">
    <property type="entry name" value="GeBP-like_DBD"/>
    <property type="match status" value="1"/>
</dbReference>
<sequence>MAPKHSAKEAITYASSSSGEEEEEVAEQEQSQEGKTDEEKTSVKDMKEETEDYGEEEEEEEEEEEDDDEAEQSKARKMVVKGNVVKSKKEETQDSNEEKVEDDDEEEGSKARKVLVKNASVIKRKKEEMEDSEEDEEEDEEESDVHKNNYTEKAIVKSASPLNAISAKDGRGFTGKEEDKDSSNDPYSDSVISPKNPIHSSADRTFKPKSRTNKLILKKRKKTNVKDRKEEADFEEEEDEDEEKVSAIKHKTCKDDNKDSKRRKKDLEEMEKSGEDQQRLQFQRVWDDDSEIILLEGMLKFCSKNDIFHSTDMDFDMLAFHTFIKKFIHFDVSKTQLSDKIRRLKKKYNNNASRGKGGKDPFISKTHEKKVFKLSKKIWGVVSKSNVLSRNVSSNGTFDWSLYPLLKKSFEMSGNQIIMMPRLDDPIINELVGSIPRSKLEELEEQWRMLSKEEIALCFKRVDLLSKQIKLFSTYIH</sequence>
<feature type="compositionally biased region" description="Acidic residues" evidence="2">
    <location>
        <begin position="232"/>
        <end position="243"/>
    </location>
</feature>
<feature type="compositionally biased region" description="Polar residues" evidence="2">
    <location>
        <begin position="184"/>
        <end position="193"/>
    </location>
</feature>
<feature type="compositionally biased region" description="Basic and acidic residues" evidence="2">
    <location>
        <begin position="253"/>
        <end position="276"/>
    </location>
</feature>
<dbReference type="AlphaFoldDB" id="A0A9Q0H1Y0"/>
<feature type="compositionally biased region" description="Basic and acidic residues" evidence="2">
    <location>
        <begin position="32"/>
        <end position="47"/>
    </location>
</feature>
<reference evidence="4" key="1">
    <citation type="journal article" date="2023" name="Plant J.">
        <title>The genome of the king protea, Protea cynaroides.</title>
        <authorList>
            <person name="Chang J."/>
            <person name="Duong T.A."/>
            <person name="Schoeman C."/>
            <person name="Ma X."/>
            <person name="Roodt D."/>
            <person name="Barker N."/>
            <person name="Li Z."/>
            <person name="Van de Peer Y."/>
            <person name="Mizrachi E."/>
        </authorList>
    </citation>
    <scope>NUCLEOTIDE SEQUENCE</scope>
    <source>
        <tissue evidence="4">Young leaves</tissue>
    </source>
</reference>